<comment type="caution">
    <text evidence="3">The sequence shown here is derived from an EMBL/GenBank/DDBJ whole genome shotgun (WGS) entry which is preliminary data.</text>
</comment>
<proteinExistence type="predicted"/>
<evidence type="ECO:0000313" key="4">
    <source>
        <dbReference type="Proteomes" id="UP001285636"/>
    </source>
</evidence>
<gene>
    <name evidence="3" type="ORF">RYX45_21940</name>
</gene>
<name>A0AAJ2NSQ7_ALKPS</name>
<dbReference type="PROSITE" id="PS51128">
    <property type="entry name" value="ZF_DKSA_2"/>
    <property type="match status" value="1"/>
</dbReference>
<keyword evidence="2" id="KW-0175">Coiled coil</keyword>
<evidence type="ECO:0008006" key="5">
    <source>
        <dbReference type="Google" id="ProtNLM"/>
    </source>
</evidence>
<dbReference type="Proteomes" id="UP001285636">
    <property type="component" value="Unassembled WGS sequence"/>
</dbReference>
<dbReference type="AlphaFoldDB" id="A0AAJ2NSQ7"/>
<reference evidence="3" key="1">
    <citation type="submission" date="2023-10" db="EMBL/GenBank/DDBJ databases">
        <title>Screening of Alkalihalophilus pseudofirmusBZ-TG-HK211 and Its Alleviation of Salt Stress on Rapeseed Growth.</title>
        <authorList>
            <person name="Zhao B."/>
            <person name="Guo T."/>
        </authorList>
    </citation>
    <scope>NUCLEOTIDE SEQUENCE</scope>
    <source>
        <strain evidence="3">BZ-TG-HK211</strain>
    </source>
</reference>
<evidence type="ECO:0000256" key="2">
    <source>
        <dbReference type="SAM" id="Coils"/>
    </source>
</evidence>
<evidence type="ECO:0000313" key="3">
    <source>
        <dbReference type="EMBL" id="MDV2887833.1"/>
    </source>
</evidence>
<dbReference type="EMBL" id="JAWJAY010000536">
    <property type="protein sequence ID" value="MDV2887833.1"/>
    <property type="molecule type" value="Genomic_DNA"/>
</dbReference>
<evidence type="ECO:0000256" key="1">
    <source>
        <dbReference type="PROSITE-ProRule" id="PRU00510"/>
    </source>
</evidence>
<comment type="caution">
    <text evidence="1">Lacks conserved residue(s) required for the propagation of feature annotation.</text>
</comment>
<feature type="coiled-coil region" evidence="2">
    <location>
        <begin position="3"/>
        <end position="30"/>
    </location>
</feature>
<dbReference type="Gene3D" id="1.20.120.910">
    <property type="entry name" value="DksA, coiled-coil domain"/>
    <property type="match status" value="1"/>
</dbReference>
<organism evidence="3 4">
    <name type="scientific">Alkalihalophilus pseudofirmus</name>
    <name type="common">Bacillus pseudofirmus</name>
    <dbReference type="NCBI Taxonomy" id="79885"/>
    <lineage>
        <taxon>Bacteria</taxon>
        <taxon>Bacillati</taxon>
        <taxon>Bacillota</taxon>
        <taxon>Bacilli</taxon>
        <taxon>Bacillales</taxon>
        <taxon>Bacillaceae</taxon>
        <taxon>Alkalihalophilus</taxon>
    </lineage>
</organism>
<dbReference type="RefSeq" id="WP_323467970.1">
    <property type="nucleotide sequence ID" value="NZ_JAWJAY010000536.1"/>
</dbReference>
<feature type="non-terminal residue" evidence="3">
    <location>
        <position position="74"/>
    </location>
</feature>
<protein>
    <recommendedName>
        <fullName evidence="5">DksA C4-type domain-containing protein</fullName>
    </recommendedName>
</protein>
<accession>A0AAJ2NSQ7</accession>
<sequence>MMNAMQEKMLLELRQTKSELEQSLINKQEKDWLTDLIEEELRDVEAAICKLEAGRYGQCEISGELLPEDLLQMI</sequence>